<sequence length="150" mass="16580">MIEQGKIAPDFTLPDSNGKMVSLSEFKGRKVLLIFYPGDDTPVCTAQLCDYRNNVTAFTSRGIEVIGISGDSPESHKQFAEKHELPFLLLSDQQRTAAKAYDALGFLGMAQRAYVLIDEAGTVLLAYSDFLPVTYQPMKELLARIDEARG</sequence>
<keyword evidence="4" id="KW-0575">Peroxidase</keyword>
<evidence type="ECO:0000256" key="11">
    <source>
        <dbReference type="ARBA" id="ARBA00042639"/>
    </source>
</evidence>
<feature type="domain" description="Thioredoxin" evidence="14">
    <location>
        <begin position="2"/>
        <end position="150"/>
    </location>
</feature>
<dbReference type="GO" id="GO:0008379">
    <property type="term" value="F:thioredoxin peroxidase activity"/>
    <property type="evidence" value="ECO:0007669"/>
    <property type="project" value="TreeGrafter"/>
</dbReference>
<dbReference type="InterPro" id="IPR050924">
    <property type="entry name" value="Peroxiredoxin_BCP/PrxQ"/>
</dbReference>
<evidence type="ECO:0000256" key="9">
    <source>
        <dbReference type="ARBA" id="ARBA00032824"/>
    </source>
</evidence>
<evidence type="ECO:0000256" key="13">
    <source>
        <dbReference type="PIRSR" id="PIRSR000239-1"/>
    </source>
</evidence>
<dbReference type="PROSITE" id="PS51352">
    <property type="entry name" value="THIOREDOXIN_2"/>
    <property type="match status" value="1"/>
</dbReference>
<dbReference type="KEGG" id="clz:BIU88_10750"/>
<feature type="active site" description="Cysteine sulfenic acid (-SOH) intermediate; for peroxidase activity" evidence="13">
    <location>
        <position position="44"/>
    </location>
</feature>
<dbReference type="GO" id="GO:0045454">
    <property type="term" value="P:cell redox homeostasis"/>
    <property type="evidence" value="ECO:0007669"/>
    <property type="project" value="TreeGrafter"/>
</dbReference>
<evidence type="ECO:0000256" key="4">
    <source>
        <dbReference type="ARBA" id="ARBA00022559"/>
    </source>
</evidence>
<keyword evidence="7" id="KW-1015">Disulfide bond</keyword>
<proteinExistence type="inferred from homology"/>
<dbReference type="InterPro" id="IPR036249">
    <property type="entry name" value="Thioredoxin-like_sf"/>
</dbReference>
<evidence type="ECO:0000313" key="16">
    <source>
        <dbReference type="Proteomes" id="UP000095185"/>
    </source>
</evidence>
<dbReference type="Proteomes" id="UP000095185">
    <property type="component" value="Chromosome"/>
</dbReference>
<evidence type="ECO:0000256" key="7">
    <source>
        <dbReference type="ARBA" id="ARBA00023157"/>
    </source>
</evidence>
<evidence type="ECO:0000256" key="8">
    <source>
        <dbReference type="ARBA" id="ARBA00023284"/>
    </source>
</evidence>
<dbReference type="EMBL" id="CP017305">
    <property type="protein sequence ID" value="AOS85100.1"/>
    <property type="molecule type" value="Genomic_DNA"/>
</dbReference>
<evidence type="ECO:0000256" key="6">
    <source>
        <dbReference type="ARBA" id="ARBA00023002"/>
    </source>
</evidence>
<dbReference type="PANTHER" id="PTHR42801:SF4">
    <property type="entry name" value="AHPC_TSA FAMILY PROTEIN"/>
    <property type="match status" value="1"/>
</dbReference>
<dbReference type="Pfam" id="PF00578">
    <property type="entry name" value="AhpC-TSA"/>
    <property type="match status" value="1"/>
</dbReference>
<comment type="catalytic activity">
    <reaction evidence="12">
        <text>a hydroperoxide + [thioredoxin]-dithiol = an alcohol + [thioredoxin]-disulfide + H2O</text>
        <dbReference type="Rhea" id="RHEA:62620"/>
        <dbReference type="Rhea" id="RHEA-COMP:10698"/>
        <dbReference type="Rhea" id="RHEA-COMP:10700"/>
        <dbReference type="ChEBI" id="CHEBI:15377"/>
        <dbReference type="ChEBI" id="CHEBI:29950"/>
        <dbReference type="ChEBI" id="CHEBI:30879"/>
        <dbReference type="ChEBI" id="CHEBI:35924"/>
        <dbReference type="ChEBI" id="CHEBI:50058"/>
        <dbReference type="EC" id="1.11.1.24"/>
    </reaction>
</comment>
<dbReference type="InterPro" id="IPR013766">
    <property type="entry name" value="Thioredoxin_domain"/>
</dbReference>
<dbReference type="InterPro" id="IPR024706">
    <property type="entry name" value="Peroxiredoxin_AhpC-typ"/>
</dbReference>
<evidence type="ECO:0000313" key="15">
    <source>
        <dbReference type="EMBL" id="AOS85100.1"/>
    </source>
</evidence>
<dbReference type="Gene3D" id="3.40.30.10">
    <property type="entry name" value="Glutaredoxin"/>
    <property type="match status" value="1"/>
</dbReference>
<evidence type="ECO:0000256" key="12">
    <source>
        <dbReference type="ARBA" id="ARBA00049091"/>
    </source>
</evidence>
<keyword evidence="6" id="KW-0560">Oxidoreductase</keyword>
<dbReference type="InterPro" id="IPR000866">
    <property type="entry name" value="AhpC/TSA"/>
</dbReference>
<dbReference type="GO" id="GO:0005737">
    <property type="term" value="C:cytoplasm"/>
    <property type="evidence" value="ECO:0007669"/>
    <property type="project" value="TreeGrafter"/>
</dbReference>
<comment type="similarity">
    <text evidence="10">Belongs to the peroxiredoxin family. BCP/PrxQ subfamily.</text>
</comment>
<accession>A0A1D8D1T4</accession>
<dbReference type="GO" id="GO:0034599">
    <property type="term" value="P:cellular response to oxidative stress"/>
    <property type="evidence" value="ECO:0007669"/>
    <property type="project" value="TreeGrafter"/>
</dbReference>
<keyword evidence="16" id="KW-1185">Reference proteome</keyword>
<evidence type="ECO:0000256" key="1">
    <source>
        <dbReference type="ARBA" id="ARBA00003330"/>
    </source>
</evidence>
<organism evidence="15 16">
    <name type="scientific">Chlorobaculum limnaeum</name>
    <dbReference type="NCBI Taxonomy" id="274537"/>
    <lineage>
        <taxon>Bacteria</taxon>
        <taxon>Pseudomonadati</taxon>
        <taxon>Chlorobiota</taxon>
        <taxon>Chlorobiia</taxon>
        <taxon>Chlorobiales</taxon>
        <taxon>Chlorobiaceae</taxon>
        <taxon>Chlorobaculum</taxon>
    </lineage>
</organism>
<reference evidence="15" key="1">
    <citation type="submission" date="2016-09" db="EMBL/GenBank/DDBJ databases">
        <title>Genome sequence of Chlorobaculum limnaeum.</title>
        <authorList>
            <person name="Liu Z."/>
            <person name="Tank M."/>
            <person name="Bryant D.A."/>
        </authorList>
    </citation>
    <scope>NUCLEOTIDE SEQUENCE [LARGE SCALE GENOMIC DNA]</scope>
    <source>
        <strain evidence="15">DSM 1677</strain>
    </source>
</reference>
<evidence type="ECO:0000256" key="3">
    <source>
        <dbReference type="ARBA" id="ARBA00013017"/>
    </source>
</evidence>
<dbReference type="OrthoDB" id="9812811at2"/>
<comment type="subunit">
    <text evidence="2">Monomer.</text>
</comment>
<evidence type="ECO:0000256" key="2">
    <source>
        <dbReference type="ARBA" id="ARBA00011245"/>
    </source>
</evidence>
<dbReference type="PIRSF" id="PIRSF000239">
    <property type="entry name" value="AHPC"/>
    <property type="match status" value="1"/>
</dbReference>
<dbReference type="PANTHER" id="PTHR42801">
    <property type="entry name" value="THIOREDOXIN-DEPENDENT PEROXIDE REDUCTASE"/>
    <property type="match status" value="1"/>
</dbReference>
<protein>
    <recommendedName>
        <fullName evidence="3">thioredoxin-dependent peroxiredoxin</fullName>
        <ecNumber evidence="3">1.11.1.24</ecNumber>
    </recommendedName>
    <alternativeName>
        <fullName evidence="9">Thioredoxin peroxidase</fullName>
    </alternativeName>
    <alternativeName>
        <fullName evidence="11">Thioredoxin-dependent peroxiredoxin Bcp</fullName>
    </alternativeName>
</protein>
<evidence type="ECO:0000259" key="14">
    <source>
        <dbReference type="PROSITE" id="PS51352"/>
    </source>
</evidence>
<evidence type="ECO:0000256" key="5">
    <source>
        <dbReference type="ARBA" id="ARBA00022862"/>
    </source>
</evidence>
<keyword evidence="8" id="KW-0676">Redox-active center</keyword>
<gene>
    <name evidence="15" type="ORF">BIU88_10750</name>
</gene>
<dbReference type="AlphaFoldDB" id="A0A1D8D1T4"/>
<keyword evidence="5" id="KW-0049">Antioxidant</keyword>
<comment type="function">
    <text evidence="1">Thiol-specific peroxidase that catalyzes the reduction of hydrogen peroxide and organic hydroperoxides to water and alcohols, respectively. Plays a role in cell protection against oxidative stress by detoxifying peroxides and as sensor of hydrogen peroxide-mediated signaling events.</text>
</comment>
<evidence type="ECO:0000256" key="10">
    <source>
        <dbReference type="ARBA" id="ARBA00038489"/>
    </source>
</evidence>
<dbReference type="CDD" id="cd03017">
    <property type="entry name" value="PRX_BCP"/>
    <property type="match status" value="1"/>
</dbReference>
<dbReference type="EC" id="1.11.1.24" evidence="3"/>
<name>A0A1D8D1T4_CHLLM</name>
<dbReference type="STRING" id="274537.BIU88_10750"/>
<dbReference type="RefSeq" id="WP_069811631.1">
    <property type="nucleotide sequence ID" value="NZ_CP017305.1"/>
</dbReference>
<dbReference type="SUPFAM" id="SSF52833">
    <property type="entry name" value="Thioredoxin-like"/>
    <property type="match status" value="1"/>
</dbReference>